<accession>A0AAQ3SNZ1</accession>
<reference evidence="1 2" key="1">
    <citation type="submission" date="2024-02" db="EMBL/GenBank/DDBJ databases">
        <title>High-quality chromosome-scale genome assembly of Pensacola bahiagrass (Paspalum notatum Flugge var. saurae).</title>
        <authorList>
            <person name="Vega J.M."/>
            <person name="Podio M."/>
            <person name="Orjuela J."/>
            <person name="Siena L.A."/>
            <person name="Pessino S.C."/>
            <person name="Combes M.C."/>
            <person name="Mariac C."/>
            <person name="Albertini E."/>
            <person name="Pupilli F."/>
            <person name="Ortiz J.P.A."/>
            <person name="Leblanc O."/>
        </authorList>
    </citation>
    <scope>NUCLEOTIDE SEQUENCE [LARGE SCALE GENOMIC DNA]</scope>
    <source>
        <strain evidence="1">R1</strain>
        <tissue evidence="1">Leaf</tissue>
    </source>
</reference>
<dbReference type="PANTHER" id="PTHR11439:SF483">
    <property type="entry name" value="PEPTIDE SYNTHASE GLIP-LIKE, PUTATIVE (AFU_ORTHOLOGUE AFUA_3G12920)-RELATED"/>
    <property type="match status" value="1"/>
</dbReference>
<dbReference type="Proteomes" id="UP001341281">
    <property type="component" value="Chromosome 02"/>
</dbReference>
<dbReference type="AlphaFoldDB" id="A0AAQ3SNZ1"/>
<gene>
    <name evidence="1" type="ORF">U9M48_008184</name>
</gene>
<sequence>MDADEDGKEVDQKVYRGMIGPLLYLTATRQDIQFAASPRESHRTAVKRILRYVQFALEFGLWL</sequence>
<evidence type="ECO:0000313" key="1">
    <source>
        <dbReference type="EMBL" id="WVZ57847.1"/>
    </source>
</evidence>
<organism evidence="1 2">
    <name type="scientific">Paspalum notatum var. saurae</name>
    <dbReference type="NCBI Taxonomy" id="547442"/>
    <lineage>
        <taxon>Eukaryota</taxon>
        <taxon>Viridiplantae</taxon>
        <taxon>Streptophyta</taxon>
        <taxon>Embryophyta</taxon>
        <taxon>Tracheophyta</taxon>
        <taxon>Spermatophyta</taxon>
        <taxon>Magnoliopsida</taxon>
        <taxon>Liliopsida</taxon>
        <taxon>Poales</taxon>
        <taxon>Poaceae</taxon>
        <taxon>PACMAD clade</taxon>
        <taxon>Panicoideae</taxon>
        <taxon>Andropogonodae</taxon>
        <taxon>Paspaleae</taxon>
        <taxon>Paspalinae</taxon>
        <taxon>Paspalum</taxon>
    </lineage>
</organism>
<proteinExistence type="predicted"/>
<dbReference type="EMBL" id="CP144746">
    <property type="protein sequence ID" value="WVZ57847.1"/>
    <property type="molecule type" value="Genomic_DNA"/>
</dbReference>
<dbReference type="PANTHER" id="PTHR11439">
    <property type="entry name" value="GAG-POL-RELATED RETROTRANSPOSON"/>
    <property type="match status" value="1"/>
</dbReference>
<protein>
    <submittedName>
        <fullName evidence="1">Uncharacterized protein</fullName>
    </submittedName>
</protein>
<name>A0AAQ3SNZ1_PASNO</name>
<keyword evidence="2" id="KW-1185">Reference proteome</keyword>
<evidence type="ECO:0000313" key="2">
    <source>
        <dbReference type="Proteomes" id="UP001341281"/>
    </source>
</evidence>